<organism evidence="1 2">
    <name type="scientific">Lysobacter korlensis</name>
    <dbReference type="NCBI Taxonomy" id="553636"/>
    <lineage>
        <taxon>Bacteria</taxon>
        <taxon>Pseudomonadati</taxon>
        <taxon>Pseudomonadota</taxon>
        <taxon>Gammaproteobacteria</taxon>
        <taxon>Lysobacterales</taxon>
        <taxon>Lysobacteraceae</taxon>
        <taxon>Lysobacter</taxon>
    </lineage>
</organism>
<evidence type="ECO:0000313" key="1">
    <source>
        <dbReference type="EMBL" id="MFC0682954.1"/>
    </source>
</evidence>
<dbReference type="RefSeq" id="WP_386677479.1">
    <property type="nucleotide sequence ID" value="NZ_JBHLTG010000056.1"/>
</dbReference>
<comment type="caution">
    <text evidence="1">The sequence shown here is derived from an EMBL/GenBank/DDBJ whole genome shotgun (WGS) entry which is preliminary data.</text>
</comment>
<name>A0ABV6S140_9GAMM</name>
<dbReference type="EMBL" id="JBHLTG010000056">
    <property type="protein sequence ID" value="MFC0682954.1"/>
    <property type="molecule type" value="Genomic_DNA"/>
</dbReference>
<dbReference type="Proteomes" id="UP001589896">
    <property type="component" value="Unassembled WGS sequence"/>
</dbReference>
<gene>
    <name evidence="1" type="ORF">ACFFGH_34430</name>
</gene>
<proteinExistence type="predicted"/>
<reference evidence="1 2" key="1">
    <citation type="submission" date="2024-09" db="EMBL/GenBank/DDBJ databases">
        <authorList>
            <person name="Sun Q."/>
            <person name="Mori K."/>
        </authorList>
    </citation>
    <scope>NUCLEOTIDE SEQUENCE [LARGE SCALE GENOMIC DNA]</scope>
    <source>
        <strain evidence="1 2">KCTC 23076</strain>
    </source>
</reference>
<accession>A0ABV6S140</accession>
<keyword evidence="2" id="KW-1185">Reference proteome</keyword>
<protein>
    <submittedName>
        <fullName evidence="1">Uncharacterized protein</fullName>
    </submittedName>
</protein>
<sequence length="169" mass="19774">MTWLTLSHSQILGGNVQFRFRPDVFLHEQDAPVLEVTVEGAEDPETAITLLARFREDFVVDLEIEAQELRVLGEMDDEETVVRGDNVFSRHVPYSIEELRQMAIFFERRLREERSDAYRQAKQFRDIRHFVTDLIDRAEKKRSLSSKACELTEAQLSVLHRVLNRLDDA</sequence>
<evidence type="ECO:0000313" key="2">
    <source>
        <dbReference type="Proteomes" id="UP001589896"/>
    </source>
</evidence>